<keyword evidence="3" id="KW-0812">Transmembrane</keyword>
<dbReference type="Gene3D" id="2.60.40.1240">
    <property type="match status" value="1"/>
</dbReference>
<feature type="transmembrane region" description="Helical" evidence="3">
    <location>
        <begin position="139"/>
        <end position="163"/>
    </location>
</feature>
<feature type="compositionally biased region" description="Gly residues" evidence="2">
    <location>
        <begin position="110"/>
        <end position="122"/>
    </location>
</feature>
<feature type="compositionally biased region" description="Low complexity" evidence="2">
    <location>
        <begin position="42"/>
        <end position="56"/>
    </location>
</feature>
<evidence type="ECO:0000313" key="5">
    <source>
        <dbReference type="Proteomes" id="UP000225548"/>
    </source>
</evidence>
<gene>
    <name evidence="4" type="ORF">ATL42_1389</name>
</gene>
<protein>
    <submittedName>
        <fullName evidence="4">Uncharacterized protein</fullName>
    </submittedName>
</protein>
<name>A0A2A9E5K7_9MICO</name>
<comment type="caution">
    <text evidence="4">The sequence shown here is derived from an EMBL/GenBank/DDBJ whole genome shotgun (WGS) entry which is preliminary data.</text>
</comment>
<evidence type="ECO:0000313" key="4">
    <source>
        <dbReference type="EMBL" id="PFG33512.1"/>
    </source>
</evidence>
<dbReference type="EMBL" id="PDJG01000001">
    <property type="protein sequence ID" value="PFG33512.1"/>
    <property type="molecule type" value="Genomic_DNA"/>
</dbReference>
<dbReference type="InterPro" id="IPR029050">
    <property type="entry name" value="Immunoprotect_excell_Ig-like"/>
</dbReference>
<keyword evidence="3" id="KW-0472">Membrane</keyword>
<evidence type="ECO:0000256" key="3">
    <source>
        <dbReference type="SAM" id="Phobius"/>
    </source>
</evidence>
<evidence type="ECO:0000256" key="1">
    <source>
        <dbReference type="ARBA" id="ARBA00022729"/>
    </source>
</evidence>
<reference evidence="4 5" key="1">
    <citation type="submission" date="2017-10" db="EMBL/GenBank/DDBJ databases">
        <title>Sequencing the genomes of 1000 actinobacteria strains.</title>
        <authorList>
            <person name="Klenk H.-P."/>
        </authorList>
    </citation>
    <scope>NUCLEOTIDE SEQUENCE [LARGE SCALE GENOMIC DNA]</scope>
    <source>
        <strain evidence="4 5">DSM 18966</strain>
    </source>
</reference>
<dbReference type="Proteomes" id="UP000225548">
    <property type="component" value="Unassembled WGS sequence"/>
</dbReference>
<feature type="region of interest" description="Disordered" evidence="2">
    <location>
        <begin position="1"/>
        <end position="134"/>
    </location>
</feature>
<sequence length="368" mass="38105">MAARFNPPPGWPPAPEGWTPPPGWNPDPSWPAPPPGWQLWLDDAAQPAAPGVPQPDDAGDVSRFTGADQGAPTQAFAAAGSVSPKDADQTAVFPNGTFGGPAQGAPQAPGFGGPGGPAGPGGWQPPPSGGAPGSKPKAWLIPVIIGVVALLAIFGVLFATGVIGGGDDDTKKDDSTSEATEKSDAPTDEESDEPAEEPTEKESDEPTDEPTDEATGAASDNGTRAAPLAPNETAMIFNWSVSMAASNLDAWAEISPGLSSYSLENYAPPAGSVYVMAPATVTYTGPDREDLYDLDWVYVGANGTTYDDNCNYVELPNELDTGQELYTDGTATGNICVTVPEDQAADGVWRVSAWGDFEDDYEGYFAIQ</sequence>
<organism evidence="4 5">
    <name type="scientific">Sanguibacter antarcticus</name>
    <dbReference type="NCBI Taxonomy" id="372484"/>
    <lineage>
        <taxon>Bacteria</taxon>
        <taxon>Bacillati</taxon>
        <taxon>Actinomycetota</taxon>
        <taxon>Actinomycetes</taxon>
        <taxon>Micrococcales</taxon>
        <taxon>Sanguibacteraceae</taxon>
        <taxon>Sanguibacter</taxon>
    </lineage>
</organism>
<feature type="region of interest" description="Disordered" evidence="2">
    <location>
        <begin position="163"/>
        <end position="227"/>
    </location>
</feature>
<feature type="compositionally biased region" description="Acidic residues" evidence="2">
    <location>
        <begin position="186"/>
        <end position="212"/>
    </location>
</feature>
<evidence type="ECO:0000256" key="2">
    <source>
        <dbReference type="SAM" id="MobiDB-lite"/>
    </source>
</evidence>
<dbReference type="AlphaFoldDB" id="A0A2A9E5K7"/>
<proteinExistence type="predicted"/>
<keyword evidence="3" id="KW-1133">Transmembrane helix</keyword>
<keyword evidence="5" id="KW-1185">Reference proteome</keyword>
<feature type="compositionally biased region" description="Basic and acidic residues" evidence="2">
    <location>
        <begin position="168"/>
        <end position="185"/>
    </location>
</feature>
<feature type="compositionally biased region" description="Pro residues" evidence="2">
    <location>
        <begin position="1"/>
        <end position="36"/>
    </location>
</feature>
<keyword evidence="1" id="KW-0732">Signal</keyword>
<accession>A0A2A9E5K7</accession>